<dbReference type="InterPro" id="IPR046347">
    <property type="entry name" value="bZIP_sf"/>
</dbReference>
<feature type="region of interest" description="Disordered" evidence="5">
    <location>
        <begin position="128"/>
        <end position="274"/>
    </location>
</feature>
<evidence type="ECO:0000256" key="4">
    <source>
        <dbReference type="ARBA" id="ARBA00023242"/>
    </source>
</evidence>
<organism evidence="7 8">
    <name type="scientific">Cylindrodendrum hubeiense</name>
    <dbReference type="NCBI Taxonomy" id="595255"/>
    <lineage>
        <taxon>Eukaryota</taxon>
        <taxon>Fungi</taxon>
        <taxon>Dikarya</taxon>
        <taxon>Ascomycota</taxon>
        <taxon>Pezizomycotina</taxon>
        <taxon>Sordariomycetes</taxon>
        <taxon>Hypocreomycetidae</taxon>
        <taxon>Hypocreales</taxon>
        <taxon>Nectriaceae</taxon>
        <taxon>Cylindrodendrum</taxon>
    </lineage>
</organism>
<comment type="caution">
    <text evidence="7">The sequence shown here is derived from an EMBL/GenBank/DDBJ whole genome shotgun (WGS) entry which is preliminary data.</text>
</comment>
<dbReference type="AlphaFoldDB" id="A0A9P5HA45"/>
<reference evidence="7" key="1">
    <citation type="submission" date="2020-03" db="EMBL/GenBank/DDBJ databases">
        <title>Draft Genome Sequence of Cylindrodendrum hubeiense.</title>
        <authorList>
            <person name="Buettner E."/>
            <person name="Kellner H."/>
        </authorList>
    </citation>
    <scope>NUCLEOTIDE SEQUENCE</scope>
    <source>
        <strain evidence="7">IHI 201604</strain>
    </source>
</reference>
<feature type="domain" description="BZIP" evidence="6">
    <location>
        <begin position="261"/>
        <end position="324"/>
    </location>
</feature>
<feature type="region of interest" description="Disordered" evidence="5">
    <location>
        <begin position="1"/>
        <end position="31"/>
    </location>
</feature>
<feature type="compositionally biased region" description="Basic and acidic residues" evidence="5">
    <location>
        <begin position="167"/>
        <end position="184"/>
    </location>
</feature>
<dbReference type="Pfam" id="PF00170">
    <property type="entry name" value="bZIP_1"/>
    <property type="match status" value="1"/>
</dbReference>
<evidence type="ECO:0000256" key="1">
    <source>
        <dbReference type="ARBA" id="ARBA00004123"/>
    </source>
</evidence>
<feature type="compositionally biased region" description="Basic and acidic residues" evidence="5">
    <location>
        <begin position="141"/>
        <end position="158"/>
    </location>
</feature>
<dbReference type="InterPro" id="IPR051027">
    <property type="entry name" value="bZIP_transcription_factors"/>
</dbReference>
<dbReference type="SUPFAM" id="SSF57959">
    <property type="entry name" value="Leucine zipper domain"/>
    <property type="match status" value="1"/>
</dbReference>
<dbReference type="InterPro" id="IPR004827">
    <property type="entry name" value="bZIP"/>
</dbReference>
<evidence type="ECO:0000313" key="8">
    <source>
        <dbReference type="Proteomes" id="UP000722485"/>
    </source>
</evidence>
<keyword evidence="8" id="KW-1185">Reference proteome</keyword>
<dbReference type="PROSITE" id="PS00036">
    <property type="entry name" value="BZIP_BASIC"/>
    <property type="match status" value="1"/>
</dbReference>
<accession>A0A9P5HA45</accession>
<keyword evidence="2" id="KW-0805">Transcription regulation</keyword>
<evidence type="ECO:0000259" key="6">
    <source>
        <dbReference type="PROSITE" id="PS50217"/>
    </source>
</evidence>
<proteinExistence type="predicted"/>
<feature type="compositionally biased region" description="Basic and acidic residues" evidence="5">
    <location>
        <begin position="197"/>
        <end position="206"/>
    </location>
</feature>
<dbReference type="GO" id="GO:0003700">
    <property type="term" value="F:DNA-binding transcription factor activity"/>
    <property type="evidence" value="ECO:0007669"/>
    <property type="project" value="InterPro"/>
</dbReference>
<evidence type="ECO:0000313" key="7">
    <source>
        <dbReference type="EMBL" id="KAF7548718.1"/>
    </source>
</evidence>
<dbReference type="PANTHER" id="PTHR19304">
    <property type="entry name" value="CYCLIC-AMP RESPONSE ELEMENT BINDING PROTEIN"/>
    <property type="match status" value="1"/>
</dbReference>
<keyword evidence="3" id="KW-0804">Transcription</keyword>
<dbReference type="GO" id="GO:0005634">
    <property type="term" value="C:nucleus"/>
    <property type="evidence" value="ECO:0007669"/>
    <property type="project" value="UniProtKB-SubCell"/>
</dbReference>
<dbReference type="OrthoDB" id="295274at2759"/>
<gene>
    <name evidence="7" type="ORF">G7Z17_g6876</name>
</gene>
<dbReference type="CDD" id="cd14687">
    <property type="entry name" value="bZIP_ATF2"/>
    <property type="match status" value="1"/>
</dbReference>
<feature type="compositionally biased region" description="Polar residues" evidence="5">
    <location>
        <begin position="1"/>
        <end position="11"/>
    </location>
</feature>
<protein>
    <recommendedName>
        <fullName evidence="6">BZIP domain-containing protein</fullName>
    </recommendedName>
</protein>
<dbReference type="SMART" id="SM00338">
    <property type="entry name" value="BRLZ"/>
    <property type="match status" value="1"/>
</dbReference>
<name>A0A9P5HA45_9HYPO</name>
<evidence type="ECO:0000256" key="3">
    <source>
        <dbReference type="ARBA" id="ARBA00023163"/>
    </source>
</evidence>
<evidence type="ECO:0000256" key="2">
    <source>
        <dbReference type="ARBA" id="ARBA00023015"/>
    </source>
</evidence>
<dbReference type="Gene3D" id="1.20.5.170">
    <property type="match status" value="1"/>
</dbReference>
<comment type="subcellular location">
    <subcellularLocation>
        <location evidence="1">Nucleus</location>
    </subcellularLocation>
</comment>
<dbReference type="EMBL" id="JAANBB010000141">
    <property type="protein sequence ID" value="KAF7548718.1"/>
    <property type="molecule type" value="Genomic_DNA"/>
</dbReference>
<dbReference type="Proteomes" id="UP000722485">
    <property type="component" value="Unassembled WGS sequence"/>
</dbReference>
<dbReference type="PROSITE" id="PS50217">
    <property type="entry name" value="BZIP"/>
    <property type="match status" value="1"/>
</dbReference>
<sequence length="362" mass="39867">MASAASGSVSRSYGDGLDASRHRQFPPLDAMDEGTFDENNALVGDPTLDTFNVAPDLPWEQWWATDQSTLVGSVPDGGAMTPAYVQTSFLPDGYVCGYDTNSLDHSAWPSPATEYTAMSSVAGQAVFKESPASSGVPQPPRTEKEARRRKRNPDENPSRKSTKRSSVRSDDTNTRSRRDSEQSKNHRGSGGNGTGSKNDDKHDAKASKSSKAGNKTKAKDNKSSKDSSKTKNTSKIDSRTDNGEGSSISPQGFPESPGDDNDRSTRIQQRNRIASNKFRVKKREDAMKLKSEEEDMERINRDLSNRVAGLTHEVYDLKMQLLRHTDCGCSMIQNFIVNEAHRYIRGIEVESSQCTGHHDREA</sequence>
<feature type="compositionally biased region" description="Basic and acidic residues" evidence="5">
    <location>
        <begin position="217"/>
        <end position="242"/>
    </location>
</feature>
<evidence type="ECO:0000256" key="5">
    <source>
        <dbReference type="SAM" id="MobiDB-lite"/>
    </source>
</evidence>
<keyword evidence="4" id="KW-0539">Nucleus</keyword>